<sequence length="41" mass="4364">MRRRGALPIRAAEKRGGDVMASSLFAGFRSNLNTESPSAGQ</sequence>
<name>A0ABM8X4I6_9BURK</name>
<gene>
    <name evidence="1" type="ORF">LMG23992_02794</name>
</gene>
<organism evidence="1 2">
    <name type="scientific">Cupriavidus laharis</name>
    <dbReference type="NCBI Taxonomy" id="151654"/>
    <lineage>
        <taxon>Bacteria</taxon>
        <taxon>Pseudomonadati</taxon>
        <taxon>Pseudomonadota</taxon>
        <taxon>Betaproteobacteria</taxon>
        <taxon>Burkholderiales</taxon>
        <taxon>Burkholderiaceae</taxon>
        <taxon>Cupriavidus</taxon>
    </lineage>
</organism>
<protein>
    <submittedName>
        <fullName evidence="1">Uncharacterized protein</fullName>
    </submittedName>
</protein>
<comment type="caution">
    <text evidence="1">The sequence shown here is derived from an EMBL/GenBank/DDBJ whole genome shotgun (WGS) entry which is preliminary data.</text>
</comment>
<dbReference type="Proteomes" id="UP000727654">
    <property type="component" value="Unassembled WGS sequence"/>
</dbReference>
<reference evidence="1 2" key="1">
    <citation type="submission" date="2021-08" db="EMBL/GenBank/DDBJ databases">
        <authorList>
            <person name="Peeters C."/>
        </authorList>
    </citation>
    <scope>NUCLEOTIDE SEQUENCE [LARGE SCALE GENOMIC DNA]</scope>
    <source>
        <strain evidence="1 2">LMG 23992</strain>
    </source>
</reference>
<keyword evidence="2" id="KW-1185">Reference proteome</keyword>
<dbReference type="EMBL" id="CAJZAI010000006">
    <property type="protein sequence ID" value="CAG9174821.1"/>
    <property type="molecule type" value="Genomic_DNA"/>
</dbReference>
<proteinExistence type="predicted"/>
<evidence type="ECO:0000313" key="2">
    <source>
        <dbReference type="Proteomes" id="UP000727654"/>
    </source>
</evidence>
<accession>A0ABM8X4I6</accession>
<evidence type="ECO:0000313" key="1">
    <source>
        <dbReference type="EMBL" id="CAG9174821.1"/>
    </source>
</evidence>